<dbReference type="Proteomes" id="UP000183200">
    <property type="component" value="Unassembled WGS sequence"/>
</dbReference>
<gene>
    <name evidence="1" type="ORF">SAMN05421820_101836</name>
</gene>
<evidence type="ECO:0000313" key="1">
    <source>
        <dbReference type="EMBL" id="SDL59285.1"/>
    </source>
</evidence>
<evidence type="ECO:0000313" key="2">
    <source>
        <dbReference type="Proteomes" id="UP000183200"/>
    </source>
</evidence>
<organism evidence="1 2">
    <name type="scientific">Pedobacter steynii</name>
    <dbReference type="NCBI Taxonomy" id="430522"/>
    <lineage>
        <taxon>Bacteria</taxon>
        <taxon>Pseudomonadati</taxon>
        <taxon>Bacteroidota</taxon>
        <taxon>Sphingobacteriia</taxon>
        <taxon>Sphingobacteriales</taxon>
        <taxon>Sphingobacteriaceae</taxon>
        <taxon>Pedobacter</taxon>
    </lineage>
</organism>
<name>A0A1G9LCN3_9SPHI</name>
<keyword evidence="2" id="KW-1185">Reference proteome</keyword>
<reference evidence="2" key="1">
    <citation type="submission" date="2016-10" db="EMBL/GenBank/DDBJ databases">
        <authorList>
            <person name="Varghese N."/>
            <person name="Submissions S."/>
        </authorList>
    </citation>
    <scope>NUCLEOTIDE SEQUENCE [LARGE SCALE GENOMIC DNA]</scope>
    <source>
        <strain evidence="2">DSM 19110</strain>
    </source>
</reference>
<accession>A0A1G9LCN3</accession>
<protein>
    <submittedName>
        <fullName evidence="1">Uncharacterized protein</fullName>
    </submittedName>
</protein>
<sequence>MHGLEVPNDIYSYYKNREIMKTKNISTKTLLLYNLSQSEIENPKVILKDFCLHDHLPAQLEQLKYWRNLLLTNKTYRRRNCPSDLFLQYRMTIKLLEAAWLLREKSTPNNFNLDESEKALREGFLNKEQQEIKFYPTVLSMEELWNPGILFSKLFKQYKLTDYRRILQYWMSEALSPFCNDELLMKDEIIIVYENLQKLYEASWLIYERSCRTKEIQN</sequence>
<proteinExistence type="predicted"/>
<dbReference type="AlphaFoldDB" id="A0A1G9LCN3"/>
<dbReference type="EMBL" id="FNGY01000001">
    <property type="protein sequence ID" value="SDL59285.1"/>
    <property type="molecule type" value="Genomic_DNA"/>
</dbReference>